<dbReference type="PANTHER" id="PTHR48228:SF6">
    <property type="entry name" value="L-CARNITINE COA-TRANSFERASE"/>
    <property type="match status" value="1"/>
</dbReference>
<dbReference type="Pfam" id="PF02515">
    <property type="entry name" value="CoA_transf_3"/>
    <property type="match status" value="1"/>
</dbReference>
<dbReference type="AlphaFoldDB" id="A0A5K7ZM24"/>
<evidence type="ECO:0008006" key="4">
    <source>
        <dbReference type="Google" id="ProtNLM"/>
    </source>
</evidence>
<gene>
    <name evidence="2" type="ORF">DSCO28_12850</name>
</gene>
<protein>
    <recommendedName>
        <fullName evidence="4">CoA transferase</fullName>
    </recommendedName>
</protein>
<dbReference type="Proteomes" id="UP000425960">
    <property type="component" value="Chromosome"/>
</dbReference>
<organism evidence="2 3">
    <name type="scientific">Desulfosarcina ovata subsp. sediminis</name>
    <dbReference type="NCBI Taxonomy" id="885957"/>
    <lineage>
        <taxon>Bacteria</taxon>
        <taxon>Pseudomonadati</taxon>
        <taxon>Thermodesulfobacteriota</taxon>
        <taxon>Desulfobacteria</taxon>
        <taxon>Desulfobacterales</taxon>
        <taxon>Desulfosarcinaceae</taxon>
        <taxon>Desulfosarcina</taxon>
    </lineage>
</organism>
<proteinExistence type="predicted"/>
<accession>A0A5K7ZM24</accession>
<dbReference type="RefSeq" id="WP_155309327.1">
    <property type="nucleotide sequence ID" value="NZ_AP021876.1"/>
</dbReference>
<dbReference type="InterPro" id="IPR044855">
    <property type="entry name" value="CoA-Trfase_III_dom3_sf"/>
</dbReference>
<dbReference type="KEGG" id="dov:DSCO28_12850"/>
<dbReference type="InterPro" id="IPR003673">
    <property type="entry name" value="CoA-Trfase_fam_III"/>
</dbReference>
<dbReference type="EMBL" id="AP021876">
    <property type="protein sequence ID" value="BBO80719.1"/>
    <property type="molecule type" value="Genomic_DNA"/>
</dbReference>
<dbReference type="Gene3D" id="3.30.1540.10">
    <property type="entry name" value="formyl-coa transferase, domain 3"/>
    <property type="match status" value="1"/>
</dbReference>
<name>A0A5K7ZM24_9BACT</name>
<evidence type="ECO:0000313" key="3">
    <source>
        <dbReference type="Proteomes" id="UP000425960"/>
    </source>
</evidence>
<keyword evidence="1" id="KW-0808">Transferase</keyword>
<dbReference type="InterPro" id="IPR023606">
    <property type="entry name" value="CoA-Trfase_III_dom_1_sf"/>
</dbReference>
<reference evidence="2 3" key="1">
    <citation type="submission" date="2019-11" db="EMBL/GenBank/DDBJ databases">
        <title>Comparative genomics of hydrocarbon-degrading Desulfosarcina strains.</title>
        <authorList>
            <person name="Watanabe M."/>
            <person name="Kojima H."/>
            <person name="Fukui M."/>
        </authorList>
    </citation>
    <scope>NUCLEOTIDE SEQUENCE [LARGE SCALE GENOMIC DNA]</scope>
    <source>
        <strain evidence="2 3">28bB2T</strain>
    </source>
</reference>
<dbReference type="SUPFAM" id="SSF89796">
    <property type="entry name" value="CoA-transferase family III (CaiB/BaiF)"/>
    <property type="match status" value="1"/>
</dbReference>
<dbReference type="PANTHER" id="PTHR48228">
    <property type="entry name" value="SUCCINYL-COA--D-CITRAMALATE COA-TRANSFERASE"/>
    <property type="match status" value="1"/>
</dbReference>
<sequence length="412" mass="45074">MQKEQQAGQMLEGVRVLDISNLIAGPGISTILADFGADVIKVEHPDIGDYIRNWGHRKNGVPLAWKSHGRGKRLLAVNISRPEGQQVIRRIAADVDVMIESFRPGKLESWGLDYKTLAQDNPGLILIRITGWGQTGPYRNRPGFGTLAEALSGFAHITGQPAGPPTLPSFALGDGATSLVGAYSVMMALYHRDVHGGSGQTIDLSLFESMFSLLGPQAIEYDQLGIIQNRVGNRSPRGVPRNAYETKDGRWVAISASASDMAFRLFRAIGRDDMVDDPRYATAASRIENGDTVDGIVADWIRRRPLADVLARLESFDVPVSPVYDIGQIMQDPQYRARQSIVQLPDEDLGSVKMANIVPRFSRTPGTIRHTGRTEMGYDTQSILRSIGMTDGEINALSEKGTIRIASRGPKK</sequence>
<evidence type="ECO:0000313" key="2">
    <source>
        <dbReference type="EMBL" id="BBO80719.1"/>
    </source>
</evidence>
<dbReference type="InterPro" id="IPR050509">
    <property type="entry name" value="CoA-transferase_III"/>
</dbReference>
<dbReference type="Gene3D" id="3.40.50.10540">
    <property type="entry name" value="Crotonobetainyl-coa:carnitine coa-transferase, domain 1"/>
    <property type="match status" value="1"/>
</dbReference>
<evidence type="ECO:0000256" key="1">
    <source>
        <dbReference type="ARBA" id="ARBA00022679"/>
    </source>
</evidence>
<dbReference type="GO" id="GO:0016740">
    <property type="term" value="F:transferase activity"/>
    <property type="evidence" value="ECO:0007669"/>
    <property type="project" value="UniProtKB-KW"/>
</dbReference>